<keyword evidence="1" id="KW-0472">Membrane</keyword>
<proteinExistence type="predicted"/>
<feature type="transmembrane region" description="Helical" evidence="1">
    <location>
        <begin position="7"/>
        <end position="24"/>
    </location>
</feature>
<sequence length="61" mass="6646">MGAVRQIVGVTGLIFAAIFAASYWKIIHIGPALENGVMICFVTTLLALTVVEWIIEKKTRA</sequence>
<organism evidence="2 3">
    <name type="scientific">Sphingomonas echinoides</name>
    <dbReference type="NCBI Taxonomy" id="59803"/>
    <lineage>
        <taxon>Bacteria</taxon>
        <taxon>Pseudomonadati</taxon>
        <taxon>Pseudomonadota</taxon>
        <taxon>Alphaproteobacteria</taxon>
        <taxon>Sphingomonadales</taxon>
        <taxon>Sphingomonadaceae</taxon>
        <taxon>Sphingomonas</taxon>
    </lineage>
</organism>
<accession>A0ABU4PMV8</accession>
<keyword evidence="1" id="KW-0812">Transmembrane</keyword>
<evidence type="ECO:0000313" key="2">
    <source>
        <dbReference type="EMBL" id="MDX5985426.1"/>
    </source>
</evidence>
<dbReference type="RefSeq" id="WP_010408132.1">
    <property type="nucleotide sequence ID" value="NZ_JAWXXV010000001.1"/>
</dbReference>
<dbReference type="Proteomes" id="UP001279660">
    <property type="component" value="Unassembled WGS sequence"/>
</dbReference>
<gene>
    <name evidence="2" type="ORF">SIL82_14300</name>
</gene>
<evidence type="ECO:0000256" key="1">
    <source>
        <dbReference type="SAM" id="Phobius"/>
    </source>
</evidence>
<name>A0ABU4PMV8_9SPHN</name>
<comment type="caution">
    <text evidence="2">The sequence shown here is derived from an EMBL/GenBank/DDBJ whole genome shotgun (WGS) entry which is preliminary data.</text>
</comment>
<feature type="transmembrane region" description="Helical" evidence="1">
    <location>
        <begin position="36"/>
        <end position="55"/>
    </location>
</feature>
<protein>
    <submittedName>
        <fullName evidence="2">Uncharacterized protein</fullName>
    </submittedName>
</protein>
<keyword evidence="1" id="KW-1133">Transmembrane helix</keyword>
<keyword evidence="3" id="KW-1185">Reference proteome</keyword>
<reference evidence="2 3" key="1">
    <citation type="submission" date="2023-11" db="EMBL/GenBank/DDBJ databases">
        <title>MicrobeMod: A computational toolkit for identifying prokaryotic methylation and restriction-modification with nanopore sequencing.</title>
        <authorList>
            <person name="Crits-Christoph A."/>
            <person name="Kang S.C."/>
            <person name="Lee H."/>
            <person name="Ostrov N."/>
        </authorList>
    </citation>
    <scope>NUCLEOTIDE SEQUENCE [LARGE SCALE GENOMIC DNA]</scope>
    <source>
        <strain evidence="2 3">ATCC 14820</strain>
    </source>
</reference>
<dbReference type="EMBL" id="JAWXXV010000001">
    <property type="protein sequence ID" value="MDX5985426.1"/>
    <property type="molecule type" value="Genomic_DNA"/>
</dbReference>
<evidence type="ECO:0000313" key="3">
    <source>
        <dbReference type="Proteomes" id="UP001279660"/>
    </source>
</evidence>